<evidence type="ECO:0008006" key="3">
    <source>
        <dbReference type="Google" id="ProtNLM"/>
    </source>
</evidence>
<gene>
    <name evidence="1" type="ORF">ACFORO_26805</name>
</gene>
<keyword evidence="2" id="KW-1185">Reference proteome</keyword>
<dbReference type="Gene3D" id="2.130.10.10">
    <property type="entry name" value="YVTN repeat-like/Quinoprotein amine dehydrogenase"/>
    <property type="match status" value="1"/>
</dbReference>
<proteinExistence type="predicted"/>
<protein>
    <recommendedName>
        <fullName evidence="3">WD40 repeat domain-containing protein</fullName>
    </recommendedName>
</protein>
<name>A0ABV7QPG3_9PSEU</name>
<reference evidence="2" key="1">
    <citation type="journal article" date="2019" name="Int. J. Syst. Evol. Microbiol.">
        <title>The Global Catalogue of Microorganisms (GCM) 10K type strain sequencing project: providing services to taxonomists for standard genome sequencing and annotation.</title>
        <authorList>
            <consortium name="The Broad Institute Genomics Platform"/>
            <consortium name="The Broad Institute Genome Sequencing Center for Infectious Disease"/>
            <person name="Wu L."/>
            <person name="Ma J."/>
        </authorList>
    </citation>
    <scope>NUCLEOTIDE SEQUENCE [LARGE SCALE GENOMIC DNA]</scope>
    <source>
        <strain evidence="2">CGMCC 4.7682</strain>
    </source>
</reference>
<dbReference type="RefSeq" id="WP_377869193.1">
    <property type="nucleotide sequence ID" value="NZ_JBHMAY010000011.1"/>
</dbReference>
<dbReference type="InterPro" id="IPR015943">
    <property type="entry name" value="WD40/YVTN_repeat-like_dom_sf"/>
</dbReference>
<organism evidence="1 2">
    <name type="scientific">Amycolatopsis halotolerans</name>
    <dbReference type="NCBI Taxonomy" id="330083"/>
    <lineage>
        <taxon>Bacteria</taxon>
        <taxon>Bacillati</taxon>
        <taxon>Actinomycetota</taxon>
        <taxon>Actinomycetes</taxon>
        <taxon>Pseudonocardiales</taxon>
        <taxon>Pseudonocardiaceae</taxon>
        <taxon>Amycolatopsis</taxon>
    </lineage>
</organism>
<dbReference type="EMBL" id="JBHRWI010000030">
    <property type="protein sequence ID" value="MFC3513805.1"/>
    <property type="molecule type" value="Genomic_DNA"/>
</dbReference>
<evidence type="ECO:0000313" key="2">
    <source>
        <dbReference type="Proteomes" id="UP001595764"/>
    </source>
</evidence>
<evidence type="ECO:0000313" key="1">
    <source>
        <dbReference type="EMBL" id="MFC3513805.1"/>
    </source>
</evidence>
<dbReference type="SUPFAM" id="SSF69304">
    <property type="entry name" value="Tricorn protease N-terminal domain"/>
    <property type="match status" value="1"/>
</dbReference>
<accession>A0ABV7QPG3</accession>
<comment type="caution">
    <text evidence="1">The sequence shown here is derived from an EMBL/GenBank/DDBJ whole genome shotgun (WGS) entry which is preliminary data.</text>
</comment>
<dbReference type="Proteomes" id="UP001595764">
    <property type="component" value="Unassembled WGS sequence"/>
</dbReference>
<sequence length="379" mass="41134">MTAVQAIARIPTASLGKLVCHPKLPLVAGIDQDRPAVHLYYAERVLREFGAVGADSPEYGKFPEWPVVAWHPERPELVVSAGGETVRWTRDGTSALDIAVSFDVAFSPDGQSLWTSPTPPDRYDRSDVIDLSTGAVSPARTWDGGIVAHPAGGLVATMQSDQGASFVLFSRPGDRLRFLDRALILESNCWGLPVFSSDGRYLAIRGNTYEHQVLVFEFPSLRRVRKISLRDPKGRKRNASWSWANVAFGARPGVLWIGTPSGTLLGWDVERDRTTKHKLLRSAVTSLASTSAGDLVVAGDCELALVPVPSPRTVADPATVAEFLANTTEIPDEGLTEDHVVHTDGVGTWRPEELATITKAAPGDPQWLQFLAEDNARGN</sequence>